<sequence length="319" mass="35804">MTQHFLLSAQARTISLKAVFTMGEDKAYETFRQMRWPETDGEAVCPRCGCVEAYEISTRRRFKCVGCHHQFSVTSGTIFASRKLSFTDLLAAIVIFVNGAKGVSALQVSRDLDVQYKTAFVLSHKLREAMAREQAGRQLNGIVEIDGGYFGGYVKPENRKEDRKDRRLKANSSGKRQCVVIMRERKGRSLPFIVRNEGDAVPFVRDCVGTLATIHADEGAGWDALHAGWDTHRINHSVLFMDKGVCTNQAESYFSRLRRAEVGTHHHIAGPYLHQYAGEMAWREDNRRVPNGTQAAMVADAVMASGVSRAWKGYWQRAA</sequence>
<dbReference type="InterPro" id="IPR024442">
    <property type="entry name" value="Transposase_Zn_ribbon"/>
</dbReference>
<reference evidence="3" key="1">
    <citation type="submission" date="2016-11" db="EMBL/GenBank/DDBJ databases">
        <title>Complete Genome Sequence of alachlor-degrading Sphingomonas sp. strain JJ-A5.</title>
        <authorList>
            <person name="Lee H."/>
            <person name="Ka J.-O."/>
        </authorList>
    </citation>
    <scope>NUCLEOTIDE SEQUENCE [LARGE SCALE GENOMIC DNA]</scope>
    <source>
        <strain evidence="3">JJ-A5</strain>
    </source>
</reference>
<gene>
    <name evidence="2" type="ORF">BSL82_06660</name>
</gene>
<accession>A0A1L3ZTR4</accession>
<evidence type="ECO:0000313" key="2">
    <source>
        <dbReference type="EMBL" id="API59032.1"/>
    </source>
</evidence>
<evidence type="ECO:0000313" key="3">
    <source>
        <dbReference type="Proteomes" id="UP000182063"/>
    </source>
</evidence>
<dbReference type="EMBL" id="CP018221">
    <property type="protein sequence ID" value="API59032.1"/>
    <property type="molecule type" value="Genomic_DNA"/>
</dbReference>
<feature type="domain" description="ISXO2-like transposase" evidence="1">
    <location>
        <begin position="138"/>
        <end position="285"/>
    </location>
</feature>
<protein>
    <submittedName>
        <fullName evidence="2">IS1595 family transposase</fullName>
    </submittedName>
</protein>
<organism evidence="2 3">
    <name type="scientific">Tardibacter chloracetimidivorans</name>
    <dbReference type="NCBI Taxonomy" id="1921510"/>
    <lineage>
        <taxon>Bacteria</taxon>
        <taxon>Pseudomonadati</taxon>
        <taxon>Pseudomonadota</taxon>
        <taxon>Alphaproteobacteria</taxon>
        <taxon>Sphingomonadales</taxon>
        <taxon>Sphingomonadaceae</taxon>
        <taxon>Tardibacter</taxon>
    </lineage>
</organism>
<dbReference type="SMART" id="SM01126">
    <property type="entry name" value="DDE_Tnp_IS1595"/>
    <property type="match status" value="1"/>
</dbReference>
<dbReference type="AlphaFoldDB" id="A0A1L3ZTR4"/>
<dbReference type="KEGG" id="sphj:BSL82_06660"/>
<dbReference type="PANTHER" id="PTHR47163:SF2">
    <property type="entry name" value="SI:DKEY-17M8.2"/>
    <property type="match status" value="1"/>
</dbReference>
<proteinExistence type="predicted"/>
<dbReference type="RefSeq" id="WP_072596584.1">
    <property type="nucleotide sequence ID" value="NZ_CP018221.1"/>
</dbReference>
<dbReference type="NCBIfam" id="NF033547">
    <property type="entry name" value="transpos_IS1595"/>
    <property type="match status" value="1"/>
</dbReference>
<evidence type="ECO:0000259" key="1">
    <source>
        <dbReference type="SMART" id="SM01126"/>
    </source>
</evidence>
<dbReference type="Pfam" id="PF12760">
    <property type="entry name" value="Zn_ribbon_IS1595"/>
    <property type="match status" value="1"/>
</dbReference>
<dbReference type="Pfam" id="PF12762">
    <property type="entry name" value="DDE_Tnp_IS1595"/>
    <property type="match status" value="1"/>
</dbReference>
<dbReference type="PANTHER" id="PTHR47163">
    <property type="entry name" value="DDE_TNP_IS1595 DOMAIN-CONTAINING PROTEIN"/>
    <property type="match status" value="1"/>
</dbReference>
<keyword evidence="3" id="KW-1185">Reference proteome</keyword>
<dbReference type="InterPro" id="IPR053164">
    <property type="entry name" value="IS1016-like_transposase"/>
</dbReference>
<name>A0A1L3ZTR4_9SPHN</name>
<dbReference type="OrthoDB" id="271821at2"/>
<dbReference type="STRING" id="1921510.BSL82_06660"/>
<dbReference type="Proteomes" id="UP000182063">
    <property type="component" value="Chromosome"/>
</dbReference>
<dbReference type="InterPro" id="IPR024445">
    <property type="entry name" value="Tnp_ISXO2-like"/>
</dbReference>